<comment type="caution">
    <text evidence="1">The sequence shown here is derived from an EMBL/GenBank/DDBJ whole genome shotgun (WGS) entry which is preliminary data.</text>
</comment>
<gene>
    <name evidence="1" type="ORF">AVEN_179851_1</name>
</gene>
<sequence>MINVQFSRDLVKSLIIFIQREPVNIIKSRLRIRKRTLVPQRPGRHSEIYSSQYISTIDRTIDYLVKEKNTSNISSGTRTCCLTLLVKRSKAPSCWNLIQHRNDRGRYSPVKCSGRARYRKIKYFLPPIRERMR</sequence>
<dbReference type="AlphaFoldDB" id="A0A4Y2LKU1"/>
<evidence type="ECO:0000313" key="1">
    <source>
        <dbReference type="EMBL" id="GBN14740.1"/>
    </source>
</evidence>
<dbReference type="EMBL" id="BGPR01005943">
    <property type="protein sequence ID" value="GBN14740.1"/>
    <property type="molecule type" value="Genomic_DNA"/>
</dbReference>
<organism evidence="1 2">
    <name type="scientific">Araneus ventricosus</name>
    <name type="common">Orbweaver spider</name>
    <name type="synonym">Epeira ventricosa</name>
    <dbReference type="NCBI Taxonomy" id="182803"/>
    <lineage>
        <taxon>Eukaryota</taxon>
        <taxon>Metazoa</taxon>
        <taxon>Ecdysozoa</taxon>
        <taxon>Arthropoda</taxon>
        <taxon>Chelicerata</taxon>
        <taxon>Arachnida</taxon>
        <taxon>Araneae</taxon>
        <taxon>Araneomorphae</taxon>
        <taxon>Entelegynae</taxon>
        <taxon>Araneoidea</taxon>
        <taxon>Araneidae</taxon>
        <taxon>Araneus</taxon>
    </lineage>
</organism>
<dbReference type="Proteomes" id="UP000499080">
    <property type="component" value="Unassembled WGS sequence"/>
</dbReference>
<accession>A0A4Y2LKU1</accession>
<reference evidence="1 2" key="1">
    <citation type="journal article" date="2019" name="Sci. Rep.">
        <title>Orb-weaving spider Araneus ventricosus genome elucidates the spidroin gene catalogue.</title>
        <authorList>
            <person name="Kono N."/>
            <person name="Nakamura H."/>
            <person name="Ohtoshi R."/>
            <person name="Moran D.A.P."/>
            <person name="Shinohara A."/>
            <person name="Yoshida Y."/>
            <person name="Fujiwara M."/>
            <person name="Mori M."/>
            <person name="Tomita M."/>
            <person name="Arakawa K."/>
        </authorList>
    </citation>
    <scope>NUCLEOTIDE SEQUENCE [LARGE SCALE GENOMIC DNA]</scope>
</reference>
<keyword evidence="2" id="KW-1185">Reference proteome</keyword>
<name>A0A4Y2LKU1_ARAVE</name>
<evidence type="ECO:0000313" key="2">
    <source>
        <dbReference type="Proteomes" id="UP000499080"/>
    </source>
</evidence>
<protein>
    <submittedName>
        <fullName evidence="1">Uncharacterized protein</fullName>
    </submittedName>
</protein>
<proteinExistence type="predicted"/>